<dbReference type="Gene3D" id="3.20.20.450">
    <property type="entry name" value="EAL domain"/>
    <property type="match status" value="1"/>
</dbReference>
<dbReference type="SMART" id="SM00052">
    <property type="entry name" value="EAL"/>
    <property type="match status" value="1"/>
</dbReference>
<dbReference type="PANTHER" id="PTHR33525">
    <property type="match status" value="1"/>
</dbReference>
<proteinExistence type="predicted"/>
<dbReference type="Pfam" id="PF08668">
    <property type="entry name" value="HDOD"/>
    <property type="match status" value="1"/>
</dbReference>
<dbReference type="InterPro" id="IPR014408">
    <property type="entry name" value="dGMP_Pdiesterase_EAL/HD-GYP"/>
</dbReference>
<gene>
    <name evidence="3" type="ORF">WOB96_05995</name>
</gene>
<dbReference type="SUPFAM" id="SSF109604">
    <property type="entry name" value="HD-domain/PDEase-like"/>
    <property type="match status" value="1"/>
</dbReference>
<name>A0ABU9D701_9PROT</name>
<dbReference type="PROSITE" id="PS51833">
    <property type="entry name" value="HDOD"/>
    <property type="match status" value="1"/>
</dbReference>
<feature type="domain" description="HDOD" evidence="2">
    <location>
        <begin position="201"/>
        <end position="386"/>
    </location>
</feature>
<dbReference type="PIRSF" id="PIRSF003180">
    <property type="entry name" value="DiGMPpdiest_YuxH"/>
    <property type="match status" value="1"/>
</dbReference>
<dbReference type="EMBL" id="JBBPCO010000004">
    <property type="protein sequence ID" value="MEK8089315.1"/>
    <property type="molecule type" value="Genomic_DNA"/>
</dbReference>
<accession>A0ABU9D701</accession>
<protein>
    <submittedName>
        <fullName evidence="3">EAL domain-containing protein</fullName>
    </submittedName>
</protein>
<dbReference type="InterPro" id="IPR052340">
    <property type="entry name" value="RNase_Y/CdgJ"/>
</dbReference>
<dbReference type="Proteomes" id="UP001446205">
    <property type="component" value="Unassembled WGS sequence"/>
</dbReference>
<dbReference type="InterPro" id="IPR001633">
    <property type="entry name" value="EAL_dom"/>
</dbReference>
<dbReference type="Pfam" id="PF00563">
    <property type="entry name" value="EAL"/>
    <property type="match status" value="1"/>
</dbReference>
<reference evidence="3 4" key="1">
    <citation type="submission" date="2024-04" db="EMBL/GenBank/DDBJ databases">
        <authorList>
            <person name="Abashina T."/>
            <person name="Shaikin A."/>
        </authorList>
    </citation>
    <scope>NUCLEOTIDE SEQUENCE [LARGE SCALE GENOMIC DNA]</scope>
    <source>
        <strain evidence="3 4">AAFK</strain>
    </source>
</reference>
<comment type="caution">
    <text evidence="3">The sequence shown here is derived from an EMBL/GenBank/DDBJ whole genome shotgun (WGS) entry which is preliminary data.</text>
</comment>
<evidence type="ECO:0000259" key="1">
    <source>
        <dbReference type="PROSITE" id="PS50883"/>
    </source>
</evidence>
<organism evidence="3 4">
    <name type="scientific">Thermithiobacillus plumbiphilus</name>
    <dbReference type="NCBI Taxonomy" id="1729899"/>
    <lineage>
        <taxon>Bacteria</taxon>
        <taxon>Pseudomonadati</taxon>
        <taxon>Pseudomonadota</taxon>
        <taxon>Acidithiobacillia</taxon>
        <taxon>Acidithiobacillales</taxon>
        <taxon>Thermithiobacillaceae</taxon>
        <taxon>Thermithiobacillus</taxon>
    </lineage>
</organism>
<dbReference type="InterPro" id="IPR013976">
    <property type="entry name" value="HDOD"/>
</dbReference>
<keyword evidence="4" id="KW-1185">Reference proteome</keyword>
<evidence type="ECO:0000259" key="2">
    <source>
        <dbReference type="PROSITE" id="PS51833"/>
    </source>
</evidence>
<sequence length="414" mass="46173">MDKTTAYLGRQPILDAKEQIAAYELLFREGGEHNFASESSSRATAQVLLNTVAGMGIRQVLGDKLGFINFGREMLEDEIVFLLPREQVVLEILEDVEPDADLVKRCHDLKAAGYRFALDDFIYSPKLEPLLAVADFIKLDLTLLEPRALEEHARMAKARNFRLIAEKVEDCEQFAFSRALGAELFQGYFFARPVILQQTSISAQRLAVLQLLNELFGDADVGRMERIISRDLGLSYKLLRFINSASQGRTQKTDSIRDAIVGLGQQQLYRLLMLLLFAGEEDAPPSPLMSTALQRGRLLEAIGQSCCPARSSDLFLLGSFSLLEALLETPLSRILETMNLPKSLEEALLTRSGPLAPYLDLAEALERYDWERVDQAAASLGLSEQVINEAQLKAMHPGELFSGSRVTFQNFPGQ</sequence>
<dbReference type="RefSeq" id="WP_341370373.1">
    <property type="nucleotide sequence ID" value="NZ_JBBPCO010000004.1"/>
</dbReference>
<dbReference type="InterPro" id="IPR035919">
    <property type="entry name" value="EAL_sf"/>
</dbReference>
<evidence type="ECO:0000313" key="3">
    <source>
        <dbReference type="EMBL" id="MEK8089315.1"/>
    </source>
</evidence>
<evidence type="ECO:0000313" key="4">
    <source>
        <dbReference type="Proteomes" id="UP001446205"/>
    </source>
</evidence>
<dbReference type="PANTHER" id="PTHR33525:SF4">
    <property type="entry name" value="CYCLIC DI-GMP PHOSPHODIESTERASE CDGJ"/>
    <property type="match status" value="1"/>
</dbReference>
<dbReference type="PROSITE" id="PS50883">
    <property type="entry name" value="EAL"/>
    <property type="match status" value="1"/>
</dbReference>
<feature type="domain" description="EAL" evidence="1">
    <location>
        <begin position="1"/>
        <end position="207"/>
    </location>
</feature>
<dbReference type="Gene3D" id="1.10.3210.10">
    <property type="entry name" value="Hypothetical protein af1432"/>
    <property type="match status" value="1"/>
</dbReference>
<dbReference type="SUPFAM" id="SSF141868">
    <property type="entry name" value="EAL domain-like"/>
    <property type="match status" value="1"/>
</dbReference>